<dbReference type="AlphaFoldDB" id="A0A8H6KBB9"/>
<evidence type="ECO:0000313" key="1">
    <source>
        <dbReference type="EMBL" id="KAF6828459.1"/>
    </source>
</evidence>
<dbReference type="Proteomes" id="UP000639643">
    <property type="component" value="Unassembled WGS sequence"/>
</dbReference>
<name>A0A8H6KBB9_9PEZI</name>
<reference evidence="1" key="1">
    <citation type="journal article" date="2020" name="Phytopathology">
        <title>Genome Sequence Resources of Colletotrichum truncatum, C. plurivorum, C. musicola, and C. sojae: Four Species Pathogenic to Soybean (Glycine max).</title>
        <authorList>
            <person name="Rogerio F."/>
            <person name="Boufleur T.R."/>
            <person name="Ciampi-Guillardi M."/>
            <person name="Sukno S.A."/>
            <person name="Thon M.R."/>
            <person name="Massola Junior N.S."/>
            <person name="Baroncelli R."/>
        </authorList>
    </citation>
    <scope>NUCLEOTIDE SEQUENCE</scope>
    <source>
        <strain evidence="1">LFN0074</strain>
    </source>
</reference>
<organism evidence="1 2">
    <name type="scientific">Colletotrichum musicola</name>
    <dbReference type="NCBI Taxonomy" id="2175873"/>
    <lineage>
        <taxon>Eukaryota</taxon>
        <taxon>Fungi</taxon>
        <taxon>Dikarya</taxon>
        <taxon>Ascomycota</taxon>
        <taxon>Pezizomycotina</taxon>
        <taxon>Sordariomycetes</taxon>
        <taxon>Hypocreomycetidae</taxon>
        <taxon>Glomerellales</taxon>
        <taxon>Glomerellaceae</taxon>
        <taxon>Colletotrichum</taxon>
        <taxon>Colletotrichum orchidearum species complex</taxon>
    </lineage>
</organism>
<proteinExistence type="predicted"/>
<dbReference type="EMBL" id="WIGM01000338">
    <property type="protein sequence ID" value="KAF6828459.1"/>
    <property type="molecule type" value="Genomic_DNA"/>
</dbReference>
<gene>
    <name evidence="1" type="ORF">CMUS01_08587</name>
</gene>
<sequence length="424" mass="46938">MTEIAERRIATCSQPASYSVANLTRAPFLRGHRSPESLWWFTLVLSRPTPPDPPSVSVVIGEPVDANSDDDVRVDRSDAAEMNYAAARASHSADNRFRFVGDGDGHIIRTDLTTRLDGWRRDVGVPAATVNYGVRIRIPPTHAQKRTQRQPATTAEAAAAPCPQTFAMWFFASGNRTRRCCATTFRCFPSPLLTTAARDDREAGRWQRVWQTAPATRVNTTKREQASPILSDWGGWRSEKSESQRLEMSSVRLVQPMGGGSWIFGGDGNVVLSPRRAAPGWAGLEGLASRRTGHRASMQRSAFRSGLAALTGGTQTRCSGVAQEDWIPPIAVQMHKTRRFGLQVIRTTEPMEKQYSKRGGSSLDTMPAVQLNLRPRRSTSWAVDSSPSCRAAAPWQREWRMGPRIPMGCVSLGRYAGVDVRYER</sequence>
<evidence type="ECO:0000313" key="2">
    <source>
        <dbReference type="Proteomes" id="UP000639643"/>
    </source>
</evidence>
<accession>A0A8H6KBB9</accession>
<keyword evidence="2" id="KW-1185">Reference proteome</keyword>
<comment type="caution">
    <text evidence="1">The sequence shown here is derived from an EMBL/GenBank/DDBJ whole genome shotgun (WGS) entry which is preliminary data.</text>
</comment>
<protein>
    <submittedName>
        <fullName evidence="1">Uncharacterized protein</fullName>
    </submittedName>
</protein>